<organism evidence="4 5">
    <name type="scientific">Marinimicrobium koreense</name>
    <dbReference type="NCBI Taxonomy" id="306545"/>
    <lineage>
        <taxon>Bacteria</taxon>
        <taxon>Pseudomonadati</taxon>
        <taxon>Pseudomonadota</taxon>
        <taxon>Gammaproteobacteria</taxon>
        <taxon>Cellvibrionales</taxon>
        <taxon>Cellvibrionaceae</taxon>
        <taxon>Marinimicrobium</taxon>
    </lineage>
</organism>
<keyword evidence="5" id="KW-1185">Reference proteome</keyword>
<evidence type="ECO:0000256" key="1">
    <source>
        <dbReference type="SAM" id="Coils"/>
    </source>
</evidence>
<feature type="compositionally biased region" description="Low complexity" evidence="2">
    <location>
        <begin position="266"/>
        <end position="277"/>
    </location>
</feature>
<keyword evidence="4" id="KW-0378">Hydrolase</keyword>
<feature type="coiled-coil region" evidence="1">
    <location>
        <begin position="208"/>
        <end position="235"/>
    </location>
</feature>
<evidence type="ECO:0000313" key="4">
    <source>
        <dbReference type="EMBL" id="ROQ19797.1"/>
    </source>
</evidence>
<keyword evidence="1" id="KW-0175">Coiled coil</keyword>
<dbReference type="OrthoDB" id="9764467at2"/>
<keyword evidence="4" id="KW-0540">Nuclease</keyword>
<proteinExistence type="predicted"/>
<name>A0A3N1NXS4_9GAMM</name>
<protein>
    <submittedName>
        <fullName evidence="4">DNA repair exonuclease SbcCD ATPase subunit</fullName>
    </submittedName>
</protein>
<feature type="coiled-coil region" evidence="1">
    <location>
        <begin position="563"/>
        <end position="644"/>
    </location>
</feature>
<keyword evidence="4" id="KW-0269">Exonuclease</keyword>
<feature type="compositionally biased region" description="Basic and acidic residues" evidence="2">
    <location>
        <begin position="306"/>
        <end position="352"/>
    </location>
</feature>
<feature type="domain" description="Endonuclease GajA/Old nuclease/RecF-like AAA" evidence="3">
    <location>
        <begin position="1"/>
        <end position="312"/>
    </location>
</feature>
<dbReference type="RefSeq" id="WP_123637096.1">
    <property type="nucleotide sequence ID" value="NZ_RJUK01000001.1"/>
</dbReference>
<sequence>MKLTRLRLDQLKQFRQPLEIRDLTDGINLFVGPNESGKSTLVRAIRAAFFERYKSSSVDDLQPWGDTSATPEIELEFDWQGEHWTLNKRFLGKKRCDLKVGSQHFSGEEAEEKLAEMLGYQFPGRGASKAEHWGIPGLLWVEQGAVQDIQGPVSHAGEHLQSALGQSLGEVASSGGDELIARVEKERAELLTTTGKETKDYKKVLEDYRHSRERLDALNQSVEQYRQQVDQLGVLIEQKQTIDAARPWEEQRRKADTAKTQLNEVQRWQSEQRQDQQALDNCRQSQAVYRQQLKDFENQQHQLTQRAEDKAKAEAQLQECRDRRPQLEKRRADAEKAYEQARSRREQARHQAERTRLQQQIDELADRQSQQADALKQATELQVALKKLHAQQPDKDIDPAALAQLKRTEQALSELVIRQKALATRLNYELEPEQSITVGDEAVTGEGETLLVEATELHIPGIGRLRIQPGGTDVADLLRQQEALQSEQANLQRRLDIESFEEGEQRAADSQRLAQAIKHEQARLDILAPKGVDALRTTAEQDGARLETLRAQWAQLPEVQADVTSEENAEADLEAARAELKRAEDALNQHQQQQGLAEQASANAHAEWDKLNAELQAPDRKAREEQANKELTELKAREHQLTTAIDARQKQIDAAQPEVLEQDIERFTKSANAMETQARERAQNIRDLQVRLEEQGAQGLEEKRDEEAQINQRLAQRRDELTRRAQALDLLLKLLKDKRQALTRQLQAPLQKHLNHYLKLLFPQAHLSVDENLMPTTLTRPQGTGEEQGDLPSLSYGAREQMGLISRLAYADLLREAGKPTLIILDDALVHSDSQRLDQMKRILFDAARRHQVLLFSCHPENWRDLGATPKDLQALKVGYSAPASGDRGAERGGAASSNC</sequence>
<dbReference type="AlphaFoldDB" id="A0A3N1NXS4"/>
<dbReference type="InterPro" id="IPR027417">
    <property type="entry name" value="P-loop_NTPase"/>
</dbReference>
<dbReference type="Gene3D" id="3.40.50.300">
    <property type="entry name" value="P-loop containing nucleotide triphosphate hydrolases"/>
    <property type="match status" value="2"/>
</dbReference>
<accession>A0A3N1NXS4</accession>
<dbReference type="Pfam" id="PF13175">
    <property type="entry name" value="AAA_15"/>
    <property type="match status" value="1"/>
</dbReference>
<evidence type="ECO:0000256" key="2">
    <source>
        <dbReference type="SAM" id="MobiDB-lite"/>
    </source>
</evidence>
<evidence type="ECO:0000313" key="5">
    <source>
        <dbReference type="Proteomes" id="UP000273643"/>
    </source>
</evidence>
<dbReference type="InterPro" id="IPR041685">
    <property type="entry name" value="AAA_GajA/Old/RecF-like"/>
</dbReference>
<evidence type="ECO:0000259" key="3">
    <source>
        <dbReference type="Pfam" id="PF13175"/>
    </source>
</evidence>
<dbReference type="SUPFAM" id="SSF52540">
    <property type="entry name" value="P-loop containing nucleoside triphosphate hydrolases"/>
    <property type="match status" value="1"/>
</dbReference>
<comment type="caution">
    <text evidence="4">The sequence shown here is derived from an EMBL/GenBank/DDBJ whole genome shotgun (WGS) entry which is preliminary data.</text>
</comment>
<dbReference type="PANTHER" id="PTHR41259">
    <property type="entry name" value="DOUBLE-STRAND BREAK REPAIR RAD50 ATPASE, PUTATIVE-RELATED"/>
    <property type="match status" value="1"/>
</dbReference>
<gene>
    <name evidence="4" type="ORF">EDC38_0385</name>
</gene>
<dbReference type="PANTHER" id="PTHR41259:SF1">
    <property type="entry name" value="DOUBLE-STRAND BREAK REPAIR RAD50 ATPASE, PUTATIVE-RELATED"/>
    <property type="match status" value="1"/>
</dbReference>
<feature type="coiled-coil region" evidence="1">
    <location>
        <begin position="697"/>
        <end position="745"/>
    </location>
</feature>
<reference evidence="4 5" key="1">
    <citation type="submission" date="2018-11" db="EMBL/GenBank/DDBJ databases">
        <title>Genomic Encyclopedia of Type Strains, Phase IV (KMG-IV): sequencing the most valuable type-strain genomes for metagenomic binning, comparative biology and taxonomic classification.</title>
        <authorList>
            <person name="Goeker M."/>
        </authorList>
    </citation>
    <scope>NUCLEOTIDE SEQUENCE [LARGE SCALE GENOMIC DNA]</scope>
    <source>
        <strain evidence="4 5">DSM 16974</strain>
    </source>
</reference>
<feature type="region of interest" description="Disordered" evidence="2">
    <location>
        <begin position="305"/>
        <end position="352"/>
    </location>
</feature>
<feature type="region of interest" description="Disordered" evidence="2">
    <location>
        <begin position="249"/>
        <end position="279"/>
    </location>
</feature>
<dbReference type="Proteomes" id="UP000273643">
    <property type="component" value="Unassembled WGS sequence"/>
</dbReference>
<dbReference type="GO" id="GO:0004527">
    <property type="term" value="F:exonuclease activity"/>
    <property type="evidence" value="ECO:0007669"/>
    <property type="project" value="UniProtKB-KW"/>
</dbReference>
<dbReference type="EMBL" id="RJUK01000001">
    <property type="protein sequence ID" value="ROQ19797.1"/>
    <property type="molecule type" value="Genomic_DNA"/>
</dbReference>